<dbReference type="Gene3D" id="3.20.20.70">
    <property type="entry name" value="Aldolase class I"/>
    <property type="match status" value="2"/>
</dbReference>
<evidence type="ECO:0000256" key="1">
    <source>
        <dbReference type="ARBA" id="ARBA00001966"/>
    </source>
</evidence>
<evidence type="ECO:0000259" key="7">
    <source>
        <dbReference type="Pfam" id="PF04055"/>
    </source>
</evidence>
<reference evidence="9" key="1">
    <citation type="journal article" date="2011" name="Stand. Genomic Sci.">
        <title>Non-contiguous finished genome sequence of the opportunistic oral pathogen Prevotella multisaccharivorax type strain (PPPA20).</title>
        <authorList>
            <person name="Pati A."/>
            <person name="Gronow S."/>
            <person name="Lu M."/>
            <person name="Lapidus A."/>
            <person name="Nolan M."/>
            <person name="Lucas S."/>
            <person name="Hammon N."/>
            <person name="Deshpande S."/>
            <person name="Cheng J.F."/>
            <person name="Tapia R."/>
            <person name="Han C."/>
            <person name="Goodwin L."/>
            <person name="Pitluck S."/>
            <person name="Liolios K."/>
            <person name="Pagani I."/>
            <person name="Mavromatis K."/>
            <person name="Mikhailova N."/>
            <person name="Huntemann M."/>
            <person name="Chen A."/>
            <person name="Palaniappan K."/>
            <person name="Land M."/>
            <person name="Hauser L."/>
            <person name="Detter J.C."/>
            <person name="Brambilla E.M."/>
            <person name="Rohde M."/>
            <person name="Goker M."/>
            <person name="Woyke T."/>
            <person name="Bristow J."/>
            <person name="Eisen J.A."/>
            <person name="Markowitz V."/>
            <person name="Hugenholtz P."/>
            <person name="Kyrpides N.C."/>
            <person name="Klenk H.P."/>
            <person name="Ivanova N."/>
        </authorList>
    </citation>
    <scope>NUCLEOTIDE SEQUENCE [LARGE SCALE GENOMIC DNA]</scope>
    <source>
        <strain evidence="9">DSM 17128</strain>
    </source>
</reference>
<dbReference type="InterPro" id="IPR058240">
    <property type="entry name" value="rSAM_sf"/>
</dbReference>
<organism evidence="8 9">
    <name type="scientific">Hallella multisaccharivorax DSM 17128</name>
    <dbReference type="NCBI Taxonomy" id="688246"/>
    <lineage>
        <taxon>Bacteria</taxon>
        <taxon>Pseudomonadati</taxon>
        <taxon>Bacteroidota</taxon>
        <taxon>Bacteroidia</taxon>
        <taxon>Bacteroidales</taxon>
        <taxon>Prevotellaceae</taxon>
        <taxon>Hallella</taxon>
    </lineage>
</organism>
<dbReference type="GO" id="GO:0046872">
    <property type="term" value="F:metal ion binding"/>
    <property type="evidence" value="ECO:0007669"/>
    <property type="project" value="UniProtKB-KW"/>
</dbReference>
<keyword evidence="3" id="KW-0949">S-adenosyl-L-methionine</keyword>
<evidence type="ECO:0000256" key="3">
    <source>
        <dbReference type="ARBA" id="ARBA00022691"/>
    </source>
</evidence>
<dbReference type="NCBIfam" id="TIGR04085">
    <property type="entry name" value="rSAM_more_4Fe4S"/>
    <property type="match status" value="1"/>
</dbReference>
<dbReference type="InterPro" id="IPR023885">
    <property type="entry name" value="4Fe4S-binding_SPASM_dom"/>
</dbReference>
<dbReference type="OrthoDB" id="9808591at2"/>
<dbReference type="Pfam" id="PF04055">
    <property type="entry name" value="Radical_SAM"/>
    <property type="match status" value="1"/>
</dbReference>
<evidence type="ECO:0000256" key="5">
    <source>
        <dbReference type="ARBA" id="ARBA00023004"/>
    </source>
</evidence>
<gene>
    <name evidence="8" type="ORF">Premu_0728</name>
</gene>
<dbReference type="Proteomes" id="UP000002772">
    <property type="component" value="Unassembled WGS sequence"/>
</dbReference>
<evidence type="ECO:0000313" key="8">
    <source>
        <dbReference type="EMBL" id="EGN56192.1"/>
    </source>
</evidence>
<protein>
    <submittedName>
        <fullName evidence="8">Radical SAM domain protein</fullName>
    </submittedName>
</protein>
<keyword evidence="2" id="KW-0004">4Fe-4S</keyword>
<dbReference type="GO" id="GO:0003824">
    <property type="term" value="F:catalytic activity"/>
    <property type="evidence" value="ECO:0007669"/>
    <property type="project" value="InterPro"/>
</dbReference>
<dbReference type="SFLD" id="SFLDS00029">
    <property type="entry name" value="Radical_SAM"/>
    <property type="match status" value="1"/>
</dbReference>
<evidence type="ECO:0000256" key="2">
    <source>
        <dbReference type="ARBA" id="ARBA00022485"/>
    </source>
</evidence>
<dbReference type="EMBL" id="GL945017">
    <property type="protein sequence ID" value="EGN56192.1"/>
    <property type="molecule type" value="Genomic_DNA"/>
</dbReference>
<dbReference type="SUPFAM" id="SSF102114">
    <property type="entry name" value="Radical SAM enzymes"/>
    <property type="match status" value="1"/>
</dbReference>
<keyword evidence="5" id="KW-0408">Iron</keyword>
<dbReference type="eggNOG" id="COG0641">
    <property type="taxonomic scope" value="Bacteria"/>
</dbReference>
<feature type="domain" description="Radical SAM core" evidence="7">
    <location>
        <begin position="92"/>
        <end position="192"/>
    </location>
</feature>
<keyword evidence="4" id="KW-0479">Metal-binding</keyword>
<evidence type="ECO:0000256" key="4">
    <source>
        <dbReference type="ARBA" id="ARBA00022723"/>
    </source>
</evidence>
<name>F8N6B1_9BACT</name>
<keyword evidence="9" id="KW-1185">Reference proteome</keyword>
<dbReference type="HOGENOM" id="CLU_009273_3_1_10"/>
<dbReference type="PANTHER" id="PTHR43787">
    <property type="entry name" value="FEMO COFACTOR BIOSYNTHESIS PROTEIN NIFB-RELATED"/>
    <property type="match status" value="1"/>
</dbReference>
<dbReference type="STRING" id="688246.Premu_0728"/>
<accession>F8N6B1</accession>
<dbReference type="InterPro" id="IPR007197">
    <property type="entry name" value="rSAM"/>
</dbReference>
<evidence type="ECO:0000313" key="9">
    <source>
        <dbReference type="Proteomes" id="UP000002772"/>
    </source>
</evidence>
<evidence type="ECO:0000256" key="6">
    <source>
        <dbReference type="ARBA" id="ARBA00023014"/>
    </source>
</evidence>
<dbReference type="GO" id="GO:0051539">
    <property type="term" value="F:4 iron, 4 sulfur cluster binding"/>
    <property type="evidence" value="ECO:0007669"/>
    <property type="project" value="UniProtKB-KW"/>
</dbReference>
<dbReference type="AlphaFoldDB" id="F8N6B1"/>
<dbReference type="RefSeq" id="WP_007573173.1">
    <property type="nucleotide sequence ID" value="NZ_BPTS01000001.1"/>
</dbReference>
<dbReference type="InterPro" id="IPR013785">
    <property type="entry name" value="Aldolase_TIM"/>
</dbReference>
<dbReference type="PANTHER" id="PTHR43787:SF3">
    <property type="entry name" value="ARYLSULFATASE REGULATORY PROTEIN"/>
    <property type="match status" value="1"/>
</dbReference>
<sequence length="366" mass="42387">MKQSDYNIFLPEQNNVLCFNSYSDSYLIISKSSYGELLAGDLHEFSADNPNTYDALVQSGFIIPDDVDQLAMLRTENKKEMFASDTDYLMVYPTQDCNLKCWYCYETHVPGSKMTKEVLERTKSYISKLCQSSKAKTLRMTFFGGEPFLYYKDIDQICKKEQERNTVGRNVITVRINYDDETLNDMVEIIRDFEGIDKKLVFFQLERVWQTMGSINEKRIEQLKKALLQLTLDGYSVGHGLFGIKRVACPAEIYHYAVINWDGNIYKCNGRTLSEPNKEGVLLADGTIRWNEKKQAKRVALSTFENKMCLNCKMLPQCLGPCSQKIQECNGNLEDICSLKYADMPLSEYIRTNFEMKIIRKRNETR</sequence>
<dbReference type="UniPathway" id="UPA00782"/>
<proteinExistence type="predicted"/>
<keyword evidence="6" id="KW-0411">Iron-sulfur</keyword>
<comment type="cofactor">
    <cofactor evidence="1">
        <name>[4Fe-4S] cluster</name>
        <dbReference type="ChEBI" id="CHEBI:49883"/>
    </cofactor>
</comment>